<protein>
    <recommendedName>
        <fullName evidence="1">YjeF N-terminal domain-containing protein</fullName>
    </recommendedName>
</protein>
<organism evidence="2 3">
    <name type="scientific">Riccia sorocarpa</name>
    <dbReference type="NCBI Taxonomy" id="122646"/>
    <lineage>
        <taxon>Eukaryota</taxon>
        <taxon>Viridiplantae</taxon>
        <taxon>Streptophyta</taxon>
        <taxon>Embryophyta</taxon>
        <taxon>Marchantiophyta</taxon>
        <taxon>Marchantiopsida</taxon>
        <taxon>Marchantiidae</taxon>
        <taxon>Marchantiales</taxon>
        <taxon>Ricciaceae</taxon>
        <taxon>Riccia</taxon>
    </lineage>
</organism>
<keyword evidence="3" id="KW-1185">Reference proteome</keyword>
<name>A0ABD3IDL8_9MARC</name>
<dbReference type="SUPFAM" id="SSF64153">
    <property type="entry name" value="YjeF N-terminal domain-like"/>
    <property type="match status" value="1"/>
</dbReference>
<dbReference type="InterPro" id="IPR036652">
    <property type="entry name" value="YjeF_N_dom_sf"/>
</dbReference>
<comment type="caution">
    <text evidence="2">The sequence shown here is derived from an EMBL/GenBank/DDBJ whole genome shotgun (WGS) entry which is preliminary data.</text>
</comment>
<reference evidence="2 3" key="1">
    <citation type="submission" date="2024-09" db="EMBL/GenBank/DDBJ databases">
        <title>Chromosome-scale assembly of Riccia sorocarpa.</title>
        <authorList>
            <person name="Paukszto L."/>
        </authorList>
    </citation>
    <scope>NUCLEOTIDE SEQUENCE [LARGE SCALE GENOMIC DNA]</scope>
    <source>
        <strain evidence="2">LP-2024</strain>
        <tissue evidence="2">Aerial parts of the thallus</tissue>
    </source>
</reference>
<gene>
    <name evidence="2" type="ORF">R1sor_018562</name>
</gene>
<accession>A0ABD3IDL8</accession>
<dbReference type="InterPro" id="IPR004443">
    <property type="entry name" value="YjeF_N_dom"/>
</dbReference>
<proteinExistence type="predicted"/>
<dbReference type="Proteomes" id="UP001633002">
    <property type="component" value="Unassembled WGS sequence"/>
</dbReference>
<dbReference type="Gene3D" id="3.40.50.10260">
    <property type="entry name" value="YjeF N-terminal domain"/>
    <property type="match status" value="1"/>
</dbReference>
<evidence type="ECO:0000259" key="1">
    <source>
        <dbReference type="Pfam" id="PF03853"/>
    </source>
</evidence>
<feature type="domain" description="YjeF N-terminal" evidence="1">
    <location>
        <begin position="67"/>
        <end position="126"/>
    </location>
</feature>
<dbReference type="AlphaFoldDB" id="A0ABD3IDL8"/>
<sequence>MAEAQLTKANAILMQTQMALFTNPISEFLSRRFLSLSVCQGSIFNVDLGLLSVQWEDSNFICSDLWLAGKPRPPFDALLKRISVQNVGVLLVLWIDIPSGWHEEEGDAEGTGLKPDMLVSLTWGLKCLEQEVCFKGLHHFLGGNECWKWENPVLAIVGNPYAIMVVD</sequence>
<evidence type="ECO:0000313" key="3">
    <source>
        <dbReference type="Proteomes" id="UP001633002"/>
    </source>
</evidence>
<evidence type="ECO:0000313" key="2">
    <source>
        <dbReference type="EMBL" id="KAL3700540.1"/>
    </source>
</evidence>
<dbReference type="EMBL" id="JBJQOH010000001">
    <property type="protein sequence ID" value="KAL3700540.1"/>
    <property type="molecule type" value="Genomic_DNA"/>
</dbReference>
<dbReference type="Pfam" id="PF03853">
    <property type="entry name" value="YjeF_N"/>
    <property type="match status" value="1"/>
</dbReference>